<reference evidence="1 2" key="1">
    <citation type="submission" date="2015-01" db="EMBL/GenBank/DDBJ databases">
        <title>Paenibacillus swuensis/DY6/whole genome sequencing.</title>
        <authorList>
            <person name="Kim M.K."/>
            <person name="Srinivasan S."/>
            <person name="Lee J.-J."/>
        </authorList>
    </citation>
    <scope>NUCLEOTIDE SEQUENCE [LARGE SCALE GENOMIC DNA]</scope>
    <source>
        <strain evidence="1 2">DY6</strain>
    </source>
</reference>
<name>A0A172THM6_9BACL</name>
<gene>
    <name evidence="1" type="ORF">SY83_10025</name>
</gene>
<dbReference type="SUPFAM" id="SSF53067">
    <property type="entry name" value="Actin-like ATPase domain"/>
    <property type="match status" value="1"/>
</dbReference>
<evidence type="ECO:0008006" key="3">
    <source>
        <dbReference type="Google" id="ProtNLM"/>
    </source>
</evidence>
<dbReference type="RefSeq" id="WP_068606115.1">
    <property type="nucleotide sequence ID" value="NZ_CP011388.1"/>
</dbReference>
<organism evidence="1 2">
    <name type="scientific">Paenibacillus swuensis</name>
    <dbReference type="NCBI Taxonomy" id="1178515"/>
    <lineage>
        <taxon>Bacteria</taxon>
        <taxon>Bacillati</taxon>
        <taxon>Bacillota</taxon>
        <taxon>Bacilli</taxon>
        <taxon>Bacillales</taxon>
        <taxon>Paenibacillaceae</taxon>
        <taxon>Paenibacillus</taxon>
    </lineage>
</organism>
<dbReference type="OrthoDB" id="2906454at2"/>
<dbReference type="Proteomes" id="UP000076927">
    <property type="component" value="Chromosome"/>
</dbReference>
<dbReference type="InterPro" id="IPR043129">
    <property type="entry name" value="ATPase_NBD"/>
</dbReference>
<dbReference type="EMBL" id="CP011388">
    <property type="protein sequence ID" value="ANE46558.1"/>
    <property type="molecule type" value="Genomic_DNA"/>
</dbReference>
<evidence type="ECO:0000313" key="2">
    <source>
        <dbReference type="Proteomes" id="UP000076927"/>
    </source>
</evidence>
<sequence length="402" mass="45420">MNYHFFVGNDNGNSEHDMIIDGRLVQQPNVNCTVDELPWSEEQTPESFIRNLQEQLVVTVDSPAARPGMYYVGTFALESGEILDNLQIGIDLKCDMDLPVVNTLAQIAAVAVQKAYEEDKKVPDHIEVEVDMATALPVTQHTDETSAKFEKRFTSGTHHVTVHLGIHRVAVKIVFPFAKVVPEATPVIFALQKDTAGHWREGEIFKEFAEQYGLDKKFNGNYFKDKRILHVDIGDGSTEYPITEGNKFLRQFVHGSHHGAGYAIEEALGDFNRLIHLPDSPRQFFSDVIKNPKHKYNARALKTLKRPMESQSRQIVQNVKRQLTKARNEIDLICVYGGGSILMRSMLYPQLEELCVEREIQLLYIPADYAVQLNALGLDSFVRGKIYEALKNKATLPQPVQA</sequence>
<proteinExistence type="predicted"/>
<dbReference type="PATRIC" id="fig|1178515.4.peg.2008"/>
<keyword evidence="2" id="KW-1185">Reference proteome</keyword>
<evidence type="ECO:0000313" key="1">
    <source>
        <dbReference type="EMBL" id="ANE46558.1"/>
    </source>
</evidence>
<dbReference type="CDD" id="cd24023">
    <property type="entry name" value="ASKHA_NBD_ParM_Alp7A-like"/>
    <property type="match status" value="1"/>
</dbReference>
<dbReference type="KEGG" id="pswu:SY83_10025"/>
<protein>
    <recommendedName>
        <fullName evidence="3">Actin-like protein N-terminal domain-containing protein</fullName>
    </recommendedName>
</protein>
<dbReference type="Gene3D" id="3.30.420.40">
    <property type="match status" value="2"/>
</dbReference>
<accession>A0A172THM6</accession>
<dbReference type="AlphaFoldDB" id="A0A172THM6"/>
<dbReference type="STRING" id="1178515.SY83_10025"/>